<organism evidence="1 2">
    <name type="scientific">Pyxidicoccus parkwayensis</name>
    <dbReference type="NCBI Taxonomy" id="2813578"/>
    <lineage>
        <taxon>Bacteria</taxon>
        <taxon>Pseudomonadati</taxon>
        <taxon>Myxococcota</taxon>
        <taxon>Myxococcia</taxon>
        <taxon>Myxococcales</taxon>
        <taxon>Cystobacterineae</taxon>
        <taxon>Myxococcaceae</taxon>
        <taxon>Pyxidicoccus</taxon>
    </lineage>
</organism>
<keyword evidence="2" id="KW-1185">Reference proteome</keyword>
<evidence type="ECO:0000313" key="2">
    <source>
        <dbReference type="Proteomes" id="UP000662747"/>
    </source>
</evidence>
<evidence type="ECO:0000313" key="1">
    <source>
        <dbReference type="EMBL" id="QSQ22033.1"/>
    </source>
</evidence>
<dbReference type="Proteomes" id="UP000662747">
    <property type="component" value="Chromosome"/>
</dbReference>
<dbReference type="RefSeq" id="WP_206723610.1">
    <property type="nucleotide sequence ID" value="NZ_CP071090.1"/>
</dbReference>
<accession>A0ABX7NU65</accession>
<sequence>MSNDPKTRASKVFTSLEGNDEFSVMSIDPDARKLKVELDGKRAASEGRPEPVSVGVFSRLFRRLFRG</sequence>
<dbReference type="EMBL" id="CP071090">
    <property type="protein sequence ID" value="QSQ22033.1"/>
    <property type="molecule type" value="Genomic_DNA"/>
</dbReference>
<name>A0ABX7NU65_9BACT</name>
<proteinExistence type="predicted"/>
<gene>
    <name evidence="1" type="ORF">JY651_43975</name>
</gene>
<protein>
    <submittedName>
        <fullName evidence="1">Uncharacterized protein</fullName>
    </submittedName>
</protein>
<reference evidence="1 2" key="1">
    <citation type="submission" date="2021-02" db="EMBL/GenBank/DDBJ databases">
        <title>De Novo genome assembly of isolated myxobacteria.</title>
        <authorList>
            <person name="Stevens D.C."/>
        </authorList>
    </citation>
    <scope>NUCLEOTIDE SEQUENCE [LARGE SCALE GENOMIC DNA]</scope>
    <source>
        <strain evidence="2">SCPEA02</strain>
    </source>
</reference>